<evidence type="ECO:0000313" key="1">
    <source>
        <dbReference type="EMBL" id="QHT10448.1"/>
    </source>
</evidence>
<protein>
    <submittedName>
        <fullName evidence="1">Uncharacterized protein</fullName>
    </submittedName>
</protein>
<organism evidence="1">
    <name type="scientific">viral metagenome</name>
    <dbReference type="NCBI Taxonomy" id="1070528"/>
    <lineage>
        <taxon>unclassified sequences</taxon>
        <taxon>metagenomes</taxon>
        <taxon>organismal metagenomes</taxon>
    </lineage>
</organism>
<proteinExistence type="predicted"/>
<sequence>MSKTLVIILSETRASELTFNSFKQNVIDELDADLCLCIGVKPDYDYNNPFYQLAKYKFLYNEPDDFGDAFEYAYNTISQNREKYECLYNVNSLYGKIQDSHKSTNNITYYGENINMDTNDDEIVIHTKDFPKEEWKNKVYGVKKSENHLVFEMNVNTYKKPLYWREFLKVKDQFLGGIKDEHNQHPGSAGILIFFRWFLLKNLIDNDLINKYDRFVITRSDYIYQLPHPKMNIIDEQFIWIPDCEYYEGFTDRHAVLSKNNIESYLNILNNFVLRSNEYFLKMKNIIDWNLERLIKFHLKQNNVLHLVREIPYVMYSVRNINGTTRWSYGAYSHELGYYIKYGTEFDKSTYYKNKFHQSRLTIDEFYKNTIKY</sequence>
<dbReference type="EMBL" id="MN739520">
    <property type="protein sequence ID" value="QHT10448.1"/>
    <property type="molecule type" value="Genomic_DNA"/>
</dbReference>
<reference evidence="1" key="1">
    <citation type="journal article" date="2020" name="Nature">
        <title>Giant virus diversity and host interactions through global metagenomics.</title>
        <authorList>
            <person name="Schulz F."/>
            <person name="Roux S."/>
            <person name="Paez-Espino D."/>
            <person name="Jungbluth S."/>
            <person name="Walsh D.A."/>
            <person name="Denef V.J."/>
            <person name="McMahon K.D."/>
            <person name="Konstantinidis K.T."/>
            <person name="Eloe-Fadrosh E.A."/>
            <person name="Kyrpides N.C."/>
            <person name="Woyke T."/>
        </authorList>
    </citation>
    <scope>NUCLEOTIDE SEQUENCE</scope>
    <source>
        <strain evidence="1">GVMAG-M-3300023174-107</strain>
    </source>
</reference>
<dbReference type="AlphaFoldDB" id="A0A6C0D110"/>
<name>A0A6C0D110_9ZZZZ</name>
<accession>A0A6C0D110</accession>